<evidence type="ECO:0000256" key="5">
    <source>
        <dbReference type="ARBA" id="ARBA00012180"/>
    </source>
</evidence>
<evidence type="ECO:0000313" key="13">
    <source>
        <dbReference type="Proteomes" id="UP000019443"/>
    </source>
</evidence>
<evidence type="ECO:0000256" key="8">
    <source>
        <dbReference type="ARBA" id="ARBA00022759"/>
    </source>
</evidence>
<evidence type="ECO:0000256" key="10">
    <source>
        <dbReference type="ARBA" id="ARBA00022842"/>
    </source>
</evidence>
<gene>
    <name evidence="12" type="primary">rnhA</name>
    <name evidence="12" type="ORF">LPU83_pLPU83c_0157</name>
</gene>
<keyword evidence="10" id="KW-0460">Magnesium</keyword>
<sequence length="196" mass="21809">MAAKCGTGWEGNAPPMISAGTTGNCMEAARSSETWIGVPRHGLHVFADGCWEPRSSQGGWAFVVYRNGVELAFSFGGSLNSTNNTMELLSLFNAAGWINRERTNERVTVWLDSIYAVKGCNIWRPIWKNNGWRKVRANAKARNRKIADAELWQNVDRELSRNPLITVAWCKGHSGIDGNERADELADQGRRSLLKT</sequence>
<dbReference type="KEGG" id="rhl:LPU83_pLPU83c_0157"/>
<organism evidence="12 13">
    <name type="scientific">Rhizobium favelukesii</name>
    <dbReference type="NCBI Taxonomy" id="348824"/>
    <lineage>
        <taxon>Bacteria</taxon>
        <taxon>Pseudomonadati</taxon>
        <taxon>Pseudomonadota</taxon>
        <taxon>Alphaproteobacteria</taxon>
        <taxon>Hyphomicrobiales</taxon>
        <taxon>Rhizobiaceae</taxon>
        <taxon>Rhizobium/Agrobacterium group</taxon>
        <taxon>Rhizobium</taxon>
    </lineage>
</organism>
<dbReference type="GO" id="GO:0003676">
    <property type="term" value="F:nucleic acid binding"/>
    <property type="evidence" value="ECO:0007669"/>
    <property type="project" value="InterPro"/>
</dbReference>
<protein>
    <recommendedName>
        <fullName evidence="5">ribonuclease H</fullName>
        <ecNumber evidence="5">3.1.26.4</ecNumber>
    </recommendedName>
</protein>
<reference evidence="12" key="1">
    <citation type="submission" date="2013-11" db="EMBL/GenBank/DDBJ databases">
        <title>Draft genome sequence of the broad-host-range Rhizobium sp. LPU83 strain, a member of the low-genetic diversity Oregon-like Rhizobium sp. group.</title>
        <authorList>
            <person name="Wibberg D."/>
            <person name="Puehler A."/>
            <person name="Schlueter A."/>
        </authorList>
    </citation>
    <scope>NUCLEOTIDE SEQUENCE [LARGE SCALE GENOMIC DNA]</scope>
    <source>
        <strain evidence="12">LPU83</strain>
        <plasmid evidence="12">pLPU83c</plasmid>
    </source>
</reference>
<dbReference type="PANTHER" id="PTHR10642:SF26">
    <property type="entry name" value="RIBONUCLEASE H1"/>
    <property type="match status" value="1"/>
</dbReference>
<keyword evidence="7" id="KW-0479">Metal-binding</keyword>
<comment type="subunit">
    <text evidence="4">Monomer.</text>
</comment>
<dbReference type="GO" id="GO:0046872">
    <property type="term" value="F:metal ion binding"/>
    <property type="evidence" value="ECO:0007669"/>
    <property type="project" value="UniProtKB-KW"/>
</dbReference>
<dbReference type="AlphaFoldDB" id="W6RIN2"/>
<evidence type="ECO:0000256" key="6">
    <source>
        <dbReference type="ARBA" id="ARBA00022722"/>
    </source>
</evidence>
<evidence type="ECO:0000259" key="11">
    <source>
        <dbReference type="PROSITE" id="PS50879"/>
    </source>
</evidence>
<keyword evidence="13" id="KW-1185">Reference proteome</keyword>
<comment type="similarity">
    <text evidence="3">Belongs to the RNase H family.</text>
</comment>
<dbReference type="CDD" id="cd09278">
    <property type="entry name" value="RNase_HI_prokaryote_like"/>
    <property type="match status" value="1"/>
</dbReference>
<keyword evidence="12" id="KW-0614">Plasmid</keyword>
<geneLocation type="plasmid" evidence="12 13">
    <name>pLPU83c</name>
</geneLocation>
<dbReference type="PATRIC" id="fig|348824.6.peg.4853"/>
<evidence type="ECO:0000256" key="1">
    <source>
        <dbReference type="ARBA" id="ARBA00000077"/>
    </source>
</evidence>
<keyword evidence="8" id="KW-0255">Endonuclease</keyword>
<dbReference type="InterPro" id="IPR036397">
    <property type="entry name" value="RNaseH_sf"/>
</dbReference>
<evidence type="ECO:0000256" key="9">
    <source>
        <dbReference type="ARBA" id="ARBA00022801"/>
    </source>
</evidence>
<accession>W6RIN2</accession>
<dbReference type="SUPFAM" id="SSF53098">
    <property type="entry name" value="Ribonuclease H-like"/>
    <property type="match status" value="1"/>
</dbReference>
<evidence type="ECO:0000256" key="3">
    <source>
        <dbReference type="ARBA" id="ARBA00005300"/>
    </source>
</evidence>
<dbReference type="GO" id="GO:0004523">
    <property type="term" value="F:RNA-DNA hybrid ribonuclease activity"/>
    <property type="evidence" value="ECO:0007669"/>
    <property type="project" value="UniProtKB-EC"/>
</dbReference>
<proteinExistence type="inferred from homology"/>
<dbReference type="InterPro" id="IPR022892">
    <property type="entry name" value="RNaseHI"/>
</dbReference>
<dbReference type="InterPro" id="IPR050092">
    <property type="entry name" value="RNase_H"/>
</dbReference>
<evidence type="ECO:0000256" key="7">
    <source>
        <dbReference type="ARBA" id="ARBA00022723"/>
    </source>
</evidence>
<dbReference type="HOGENOM" id="CLU_030894_6_1_5"/>
<evidence type="ECO:0000256" key="2">
    <source>
        <dbReference type="ARBA" id="ARBA00001946"/>
    </source>
</evidence>
<feature type="domain" description="RNase H type-1" evidence="11">
    <location>
        <begin position="39"/>
        <end position="191"/>
    </location>
</feature>
<evidence type="ECO:0000313" key="12">
    <source>
        <dbReference type="EMBL" id="CDM60719.1"/>
    </source>
</evidence>
<comment type="cofactor">
    <cofactor evidence="2">
        <name>Mg(2+)</name>
        <dbReference type="ChEBI" id="CHEBI:18420"/>
    </cofactor>
</comment>
<dbReference type="GO" id="GO:0043137">
    <property type="term" value="P:DNA replication, removal of RNA primer"/>
    <property type="evidence" value="ECO:0007669"/>
    <property type="project" value="TreeGrafter"/>
</dbReference>
<dbReference type="EC" id="3.1.26.4" evidence="5"/>
<dbReference type="PANTHER" id="PTHR10642">
    <property type="entry name" value="RIBONUCLEASE H1"/>
    <property type="match status" value="1"/>
</dbReference>
<dbReference type="PROSITE" id="PS50879">
    <property type="entry name" value="RNASE_H_1"/>
    <property type="match status" value="1"/>
</dbReference>
<dbReference type="InterPro" id="IPR012337">
    <property type="entry name" value="RNaseH-like_sf"/>
</dbReference>
<evidence type="ECO:0000256" key="4">
    <source>
        <dbReference type="ARBA" id="ARBA00011245"/>
    </source>
</evidence>
<keyword evidence="6" id="KW-0540">Nuclease</keyword>
<dbReference type="EMBL" id="HG916854">
    <property type="protein sequence ID" value="CDM60719.1"/>
    <property type="molecule type" value="Genomic_DNA"/>
</dbReference>
<comment type="catalytic activity">
    <reaction evidence="1">
        <text>Endonucleolytic cleavage to 5'-phosphomonoester.</text>
        <dbReference type="EC" id="3.1.26.4"/>
    </reaction>
</comment>
<dbReference type="Pfam" id="PF00075">
    <property type="entry name" value="RNase_H"/>
    <property type="match status" value="1"/>
</dbReference>
<name>W6RIN2_9HYPH</name>
<dbReference type="InterPro" id="IPR002156">
    <property type="entry name" value="RNaseH_domain"/>
</dbReference>
<dbReference type="Proteomes" id="UP000019443">
    <property type="component" value="Plasmid pLPU83c"/>
</dbReference>
<dbReference type="Gene3D" id="3.30.420.10">
    <property type="entry name" value="Ribonuclease H-like superfamily/Ribonuclease H"/>
    <property type="match status" value="1"/>
</dbReference>
<keyword evidence="9 12" id="KW-0378">Hydrolase</keyword>